<comment type="catalytic activity">
    <reaction evidence="1">
        <text>ATP + ubiquitin + [E1 ubiquitin-activating enzyme]-L-cysteine = AMP + diphosphate + S-ubiquitinyl-[E1 ubiquitin-activating enzyme]-L-cysteine.</text>
        <dbReference type="EC" id="6.2.1.45"/>
    </reaction>
</comment>
<keyword evidence="17" id="KW-1185">Reference proteome</keyword>
<sequence length="2739" mass="308057">MDRHRSSSRSLSPRPSRSTRYEENDKKRGRSRSRGKYDEERGLGRDRRRARSRSLGSCDSRKEKKRKRENSAERRRARKAEKKRLKEEEEARQVAELSIYSATDNPFHDVNLGQQFRWLKKAEKEKKMGLSQAEAERRDAIRRHEAKEELERLNRRRAEREREQQLREEEEIRMQRLAESAQMAEWLAKDGDFQLEQEKRRAGIRLKEKRAKAVDFLVLNLKYVNPSDNTDDGLGIDEAGLEIDLDEPYAILENLSLEQTQELHDDIERYLTLEDSGVNVDFWTNMMVVTKDWLERLQTSRDRGTDVVAVVQSDVTAILNEKSLGQLSQLQRQIQAKLRSGEPIDVDYWEGLLKHLLVWKAKAKLKDLHEVVVRNRLEQLRKRQRDEALLAQEELLAGVARNTARPWGGDLRAEAIVQQAEDANAEPEEVPEPYDRAMSPTLLDIKKLPYDDRQIRIVSGKEDLQALLELRRNVAASRFIPKQVTDAPEVQSTEAPSGADLDSEALFRAEAERELDEEEELFNLEETISPTTYNWEDKYRPRKPRYFNRVHTGYEWNKYNQTHYDTDNPPPKVVQGYKFNIFYPDLIDKSKAPTYKIVREPGNDETVLLYFTAGPPYEDIAFRIVNRDWEYSHKRGFRSSFDRGCLSLWFNFRRNVILSEISVYLPEMSNLAAAMDVDETQIDEGLYSRQLYVLGHEAMKKMASSNVLIVGVQGLGAEIAKDVVLAGVKSVTLYDPEPVTIQDLSSQFFLREGDVGKSRAEATVPRLAELNAYVPVRNLGGRVGQEISVELIKGFQAVVLCGVSLTKQLEINDWTHENDVYFISAETRGLFGSVFNDFGPRFTCVDPTGEQPLTGMIASIDKDKEGIVTCLEETRHGLEDGDFVTFSEVKGMEELNGCEPIKITVKGPYTFSIGDTSKFGDYISEGIFTQVKVPKIVNFKSLRESLESPEFFVTDFAKFDRPATLHAGFQALSEFRAQHNRFPRPRNQDDAVALIAIAKKLGSDLDEKVLSELAFQATGDLAPVNSAIGSFVAQEVLKSISAKFHPMVQNMYFDSLESLPATLPTEQDCQPVGSRYDGQIAVFGKTFQEEISNHRQFLVGAGAIGCEMLKNWSMMGLGTGPRGIIYVTDLDTIEKSNLNRQFLFRPKDLGKFKSEIAAAAVAEMNPDLKGHIICKQEPVGESTENVYTKEFFSGVDGVTNALDNVKARQYMDRRCVFYEKPLLESGTLGTKGNTQVVIPHLTESYSSSQDPPEKQTPVCTVKNFPNAIEHTIEWSRTLFETLFISPAKAVNSYLSEANFVEDLRHSGQQREQIAQITSYLVKNRPLSFEECIVWARMQFEEKFNNDIRQLLFSLPKDAVTSSGQPFWSGPKRAPDPLTFDPEDPTHLEFIIAAANLHAYNYGLRGETDKAIFEKVASSVTSPKFVPKSGVKVQINDNDAAPDANAVGDVSDLLKQLPPPSTFAGYRLNPVEFEKDDDTNHHIDFITAASNLRAMNYNIPTASRHQTKQIAGKIIPAIATTTSLVTGLVCLELYKIIDGKNKLEDYKNGFVNLALPFFGFSEPVAAKKSKYNDTEWTLWDRLEFKTEPTLQQFIDTFKKEHNLELSMISQDTSLLWSSFLPKAKTGERLRKKISEVVEMISKKPLPEWKTQLILEVIAMDEEMEDVEVPFIVVNVNRYFFLLLDHSHIDHIAPRLSSPSFPPLTCLTLGRVFHPALASQMPVPVPVHEGFSAHRAVKSHSILHTAAPSVTPEPIFRDASNYVIHSACQPPTVQTVFPDYTHSQETRSNWPSFVPYSSGVSSRLPQRPGLGQEGLNLSYGLTAAEDVAISKLTHAETYPLPVLTSGISSTAMGLQHCSDRRVADGFGIRCEVDAADLASRSHPQGLSHDSGFPSYAQESIPVWESSQHPDSINAEHYCDGLPQPSATPFADFVDRIVATELSQGCDSGGHDGPPFLPPVVALSHKHQPVPPVPVSNSSYIKAYRAMAEPLSEWMADFIWKACTDGVSLPRRFVGIGAIRTYGDKPSSSLAKSIHSVLCSTLLQPSAIILALWYITRLPVLFDEQTVGVNLTLCELEFRKELYGDERSHPTARRQHQLESQAPFRVALLGCMLANKWLDDHTFSNKTWHGISDVPIQSINRLELAALAALGHDLSVAPKAWEMWLAQLRCFPTPICRPSFKDSNAVARKMITDLAQLQDRAVLRASAMAPEQPVFGTFLVDFDSTDEPCQIGRFDPFEIDLDEDGPLREEYIPKRRSSTKKDASQCSSVRANDDSMSPYGPSEWVSRTHWSYARYRGPHFQRAAPVQSLREPLAHSHSDMASRDMQNKFERNQGSLLPYQLDLGNPQVNHDFFGMSLPVHNRAPPLLAISSPSPSATAFSSSRIPDLPFLPASPLPLIRSLAFFDSSAVCSLSHILRSVECANELFTSAQLCPACETHLSEPDDVVVCTSRLCIHPTIIRRRYCLASPRLSFLRSVEELSRSGNIKPIKNSMAGFVQSYGSGFSSGISSFQQAVLKNMNERNAQLQKQLDNVIREANGELSLLNNKLQGLERELEIERRKIREMQDAARERDKEYQKLKNHYDKIKRKALLAPNSLANDGFAMPGPASNENQMAMERPMNKGRNVFANPGGVNAVVGGMEANGIQRTPLRSGMGGIGVHQVNDWQPLIRHDGATFRAPSASDQSADEVENILSTSHQVHRQFMPRPANNTGQFHGRMMSAQSAPMMQQNTRRIKAFRPAIIR</sequence>
<keyword evidence="13" id="KW-0175">Coiled coil</keyword>
<dbReference type="InterPro" id="IPR000011">
    <property type="entry name" value="UBQ/SUMO-activ_enz_E1-like"/>
</dbReference>
<keyword evidence="7 12" id="KW-0547">Nucleotide-binding</keyword>
<dbReference type="InterPro" id="IPR033127">
    <property type="entry name" value="UBQ-activ_enz_E1_Cys_AS"/>
</dbReference>
<comment type="caution">
    <text evidence="16">The sequence shown here is derived from an EMBL/GenBank/DDBJ whole genome shotgun (WGS) entry which is preliminary data.</text>
</comment>
<dbReference type="SUPFAM" id="SSF69572">
    <property type="entry name" value="Activating enzymes of the ubiquitin-like proteins"/>
    <property type="match status" value="2"/>
</dbReference>
<dbReference type="GO" id="GO:0005524">
    <property type="term" value="F:ATP binding"/>
    <property type="evidence" value="ECO:0007669"/>
    <property type="project" value="UniProtKB-KW"/>
</dbReference>
<dbReference type="FunFam" id="1.10.10.2660:FF:000001">
    <property type="entry name" value="Ubiquitin-activating enzyme E1 1"/>
    <property type="match status" value="1"/>
</dbReference>
<feature type="coiled-coil region" evidence="13">
    <location>
        <begin position="2512"/>
        <end position="2585"/>
    </location>
</feature>
<feature type="compositionally biased region" description="Basic and acidic residues" evidence="14">
    <location>
        <begin position="35"/>
        <end position="45"/>
    </location>
</feature>
<evidence type="ECO:0000256" key="4">
    <source>
        <dbReference type="ARBA" id="ARBA00011245"/>
    </source>
</evidence>
<comment type="similarity">
    <text evidence="3 12">Belongs to the ubiquitin-activating E1 family.</text>
</comment>
<evidence type="ECO:0000256" key="7">
    <source>
        <dbReference type="ARBA" id="ARBA00022741"/>
    </source>
</evidence>
<dbReference type="PROSITE" id="PS00865">
    <property type="entry name" value="UBIQUITIN_ACTIVAT_2"/>
    <property type="match status" value="1"/>
</dbReference>
<dbReference type="InterPro" id="IPR018816">
    <property type="entry name" value="Cactin_central"/>
</dbReference>
<feature type="region of interest" description="Disordered" evidence="14">
    <location>
        <begin position="2251"/>
        <end position="2271"/>
    </location>
</feature>
<dbReference type="Gene3D" id="3.40.50.720">
    <property type="entry name" value="NAD(P)-binding Rossmann-like Domain"/>
    <property type="match status" value="1"/>
</dbReference>
<dbReference type="SMART" id="SM01050">
    <property type="entry name" value="CactinC_cactus"/>
    <property type="match status" value="1"/>
</dbReference>
<dbReference type="Proteomes" id="UP000757232">
    <property type="component" value="Unassembled WGS sequence"/>
</dbReference>
<feature type="compositionally biased region" description="Basic and acidic residues" evidence="14">
    <location>
        <begin position="2251"/>
        <end position="2260"/>
    </location>
</feature>
<dbReference type="InterPro" id="IPR032420">
    <property type="entry name" value="E1_4HB"/>
</dbReference>
<evidence type="ECO:0000256" key="1">
    <source>
        <dbReference type="ARBA" id="ARBA00000488"/>
    </source>
</evidence>
<evidence type="ECO:0000256" key="10">
    <source>
        <dbReference type="ARBA" id="ARBA00073786"/>
    </source>
</evidence>
<dbReference type="EMBL" id="LNZH02000168">
    <property type="protein sequence ID" value="OCB88846.1"/>
    <property type="molecule type" value="Genomic_DNA"/>
</dbReference>
<dbReference type="Gene3D" id="3.50.50.80">
    <property type="entry name" value="Ubiquitin-activating enzyme E1, inactive adenylation domain, subdomain 1"/>
    <property type="match status" value="1"/>
</dbReference>
<dbReference type="InterPro" id="IPR035985">
    <property type="entry name" value="Ubiquitin-activating_enz"/>
</dbReference>
<feature type="active site" description="Glycyl thioester intermediate" evidence="11">
    <location>
        <position position="1259"/>
    </location>
</feature>
<dbReference type="FunFam" id="3.10.290.60:FF:000001">
    <property type="entry name" value="Ubiquitin-activating enzyme E1 2"/>
    <property type="match status" value="1"/>
</dbReference>
<evidence type="ECO:0000313" key="16">
    <source>
        <dbReference type="EMBL" id="OCB88846.1"/>
    </source>
</evidence>
<feature type="compositionally biased region" description="Low complexity" evidence="14">
    <location>
        <begin position="8"/>
        <end position="18"/>
    </location>
</feature>
<dbReference type="Pfam" id="PF00899">
    <property type="entry name" value="ThiF"/>
    <property type="match status" value="1"/>
</dbReference>
<dbReference type="InterPro" id="IPR000594">
    <property type="entry name" value="ThiF_NAD_FAD-bd"/>
</dbReference>
<dbReference type="CDD" id="cd01491">
    <property type="entry name" value="Ube1_repeat1"/>
    <property type="match status" value="1"/>
</dbReference>
<dbReference type="GO" id="GO:0004839">
    <property type="term" value="F:ubiquitin activating enzyme activity"/>
    <property type="evidence" value="ECO:0007669"/>
    <property type="project" value="UniProtKB-EC"/>
</dbReference>
<dbReference type="Gene3D" id="3.10.290.60">
    <property type="entry name" value="Ubiquitin-activating enzyme E1, UFD domain"/>
    <property type="match status" value="1"/>
</dbReference>
<organism evidence="16 17">
    <name type="scientific">Sanghuangporus baumii</name>
    <name type="common">Phellinus baumii</name>
    <dbReference type="NCBI Taxonomy" id="108892"/>
    <lineage>
        <taxon>Eukaryota</taxon>
        <taxon>Fungi</taxon>
        <taxon>Dikarya</taxon>
        <taxon>Basidiomycota</taxon>
        <taxon>Agaricomycotina</taxon>
        <taxon>Agaricomycetes</taxon>
        <taxon>Hymenochaetales</taxon>
        <taxon>Hymenochaetaceae</taxon>
        <taxon>Sanghuangporus</taxon>
    </lineage>
</organism>
<evidence type="ECO:0000313" key="17">
    <source>
        <dbReference type="Proteomes" id="UP000757232"/>
    </source>
</evidence>
<accession>A0A9Q5N9M0</accession>
<dbReference type="InterPro" id="IPR018965">
    <property type="entry name" value="Ub-activating_enz_E1_C"/>
</dbReference>
<comment type="subunit">
    <text evidence="4">Monomer.</text>
</comment>
<gene>
    <name evidence="16" type="ORF">A7U60_g3941</name>
</gene>
<dbReference type="FunFam" id="2.40.30.180:FF:000001">
    <property type="entry name" value="ubiquitin-like modifier-activating enzyme 1"/>
    <property type="match status" value="1"/>
</dbReference>
<dbReference type="CDD" id="cd01490">
    <property type="entry name" value="Ube1_repeat2"/>
    <property type="match status" value="1"/>
</dbReference>
<evidence type="ECO:0000256" key="14">
    <source>
        <dbReference type="SAM" id="MobiDB-lite"/>
    </source>
</evidence>
<dbReference type="Gene3D" id="3.40.50.12550">
    <property type="entry name" value="Ubiquitin-activating enzyme E1, inactive adenylation domain, subdomain 2"/>
    <property type="match status" value="1"/>
</dbReference>
<dbReference type="InterPro" id="IPR042063">
    <property type="entry name" value="Ubi_acti_E1_SCCH"/>
</dbReference>
<dbReference type="InterPro" id="IPR042302">
    <property type="entry name" value="E1_FCCH_sf"/>
</dbReference>
<dbReference type="GO" id="GO:0006511">
    <property type="term" value="P:ubiquitin-dependent protein catabolic process"/>
    <property type="evidence" value="ECO:0007669"/>
    <property type="project" value="TreeGrafter"/>
</dbReference>
<dbReference type="Pfam" id="PF16190">
    <property type="entry name" value="E1_FCCH"/>
    <property type="match status" value="1"/>
</dbReference>
<dbReference type="PRINTS" id="PR01849">
    <property type="entry name" value="UBIQUITINACT"/>
</dbReference>
<evidence type="ECO:0000256" key="11">
    <source>
        <dbReference type="PROSITE-ProRule" id="PRU10132"/>
    </source>
</evidence>
<dbReference type="GO" id="GO:0005634">
    <property type="term" value="C:nucleus"/>
    <property type="evidence" value="ECO:0007669"/>
    <property type="project" value="TreeGrafter"/>
</dbReference>
<keyword evidence="8 12" id="KW-0833">Ubl conjugation pathway</keyword>
<dbReference type="Gene3D" id="2.40.30.180">
    <property type="entry name" value="Ubiquitin-activating enzyme E1, FCCH domain"/>
    <property type="match status" value="1"/>
</dbReference>
<dbReference type="EC" id="6.2.1.45" evidence="5"/>
<evidence type="ECO:0000256" key="12">
    <source>
        <dbReference type="RuleBase" id="RU000519"/>
    </source>
</evidence>
<dbReference type="PANTHER" id="PTHR10953:SF4">
    <property type="entry name" value="UBIQUITIN-ACTIVATING ENZYME E1 C-TERMINAL DOMAIN-CONTAINING PROTEIN"/>
    <property type="match status" value="1"/>
</dbReference>
<dbReference type="Gene3D" id="1.10.472.10">
    <property type="entry name" value="Cyclin-like"/>
    <property type="match status" value="1"/>
</dbReference>
<dbReference type="InterPro" id="IPR045886">
    <property type="entry name" value="ThiF/MoeB/HesA"/>
</dbReference>
<dbReference type="InterPro" id="IPR019572">
    <property type="entry name" value="UBA_E1_SCCH"/>
</dbReference>
<dbReference type="FunFam" id="3.50.50.80:FF:000001">
    <property type="entry name" value="ubiquitin-like modifier-activating enzyme 1"/>
    <property type="match status" value="1"/>
</dbReference>
<dbReference type="Pfam" id="PF16191">
    <property type="entry name" value="E1_4HB"/>
    <property type="match status" value="1"/>
</dbReference>
<dbReference type="NCBIfam" id="TIGR01408">
    <property type="entry name" value="Ube1"/>
    <property type="match status" value="1"/>
</dbReference>
<proteinExistence type="inferred from homology"/>
<dbReference type="Gene3D" id="1.10.10.2660">
    <property type="entry name" value="Ubiquitin-activating enzyme E1, SCCH domain"/>
    <property type="match status" value="1"/>
</dbReference>
<dbReference type="GO" id="GO:0006974">
    <property type="term" value="P:DNA damage response"/>
    <property type="evidence" value="ECO:0007669"/>
    <property type="project" value="TreeGrafter"/>
</dbReference>
<dbReference type="Pfam" id="PF09732">
    <property type="entry name" value="CactinC_cactus"/>
    <property type="match status" value="1"/>
</dbReference>
<dbReference type="OrthoDB" id="10252231at2759"/>
<dbReference type="FunFam" id="3.40.50.720:FF:000015">
    <property type="entry name" value="Ubiquitin-activating enzyme E1 1"/>
    <property type="match status" value="1"/>
</dbReference>
<feature type="domain" description="Ubiquitin-activating enzyme E1 C-terminal" evidence="15">
    <location>
        <begin position="1545"/>
        <end position="1670"/>
    </location>
</feature>
<evidence type="ECO:0000256" key="9">
    <source>
        <dbReference type="ARBA" id="ARBA00022840"/>
    </source>
</evidence>
<dbReference type="InterPro" id="IPR042449">
    <property type="entry name" value="Ub-E1_IAD_1"/>
</dbReference>
<evidence type="ECO:0000256" key="8">
    <source>
        <dbReference type="ARBA" id="ARBA00022786"/>
    </source>
</evidence>
<feature type="coiled-coil region" evidence="13">
    <location>
        <begin position="130"/>
        <end position="180"/>
    </location>
</feature>
<evidence type="ECO:0000256" key="6">
    <source>
        <dbReference type="ARBA" id="ARBA00022598"/>
    </source>
</evidence>
<dbReference type="SMART" id="SM00985">
    <property type="entry name" value="UBA_e1_C"/>
    <property type="match status" value="1"/>
</dbReference>
<protein>
    <recommendedName>
        <fullName evidence="10">Ubiquitin-activating enzyme E1 1</fullName>
        <ecNumber evidence="5">6.2.1.45</ecNumber>
    </recommendedName>
</protein>
<dbReference type="InterPro" id="IPR038252">
    <property type="entry name" value="UBA_E1_C_sf"/>
</dbReference>
<keyword evidence="9 12" id="KW-0067">ATP-binding</keyword>
<dbReference type="InterPro" id="IPR032418">
    <property type="entry name" value="E1_FCCH"/>
</dbReference>
<evidence type="ECO:0000256" key="3">
    <source>
        <dbReference type="ARBA" id="ARBA00005673"/>
    </source>
</evidence>
<comment type="pathway">
    <text evidence="2">Protein modification; protein ubiquitination.</text>
</comment>
<dbReference type="PANTHER" id="PTHR10953">
    <property type="entry name" value="UBIQUITIN-ACTIVATING ENZYME E1"/>
    <property type="match status" value="1"/>
</dbReference>
<dbReference type="Pfam" id="PF10312">
    <property type="entry name" value="Cactin_mid"/>
    <property type="match status" value="1"/>
</dbReference>
<evidence type="ECO:0000256" key="5">
    <source>
        <dbReference type="ARBA" id="ARBA00012990"/>
    </source>
</evidence>
<name>A0A9Q5N9M0_SANBA</name>
<evidence type="ECO:0000256" key="2">
    <source>
        <dbReference type="ARBA" id="ARBA00004906"/>
    </source>
</evidence>
<feature type="region of interest" description="Disordered" evidence="14">
    <location>
        <begin position="1"/>
        <end position="93"/>
    </location>
</feature>
<reference evidence="16" key="1">
    <citation type="submission" date="2016-06" db="EMBL/GenBank/DDBJ databases">
        <title>Draft Genome sequence of the fungus Inonotus baumii.</title>
        <authorList>
            <person name="Zhu H."/>
            <person name="Lin W."/>
        </authorList>
    </citation>
    <scope>NUCLEOTIDE SEQUENCE</scope>
    <source>
        <strain evidence="16">821</strain>
    </source>
</reference>
<evidence type="ECO:0000259" key="15">
    <source>
        <dbReference type="SMART" id="SM00985"/>
    </source>
</evidence>
<dbReference type="Pfam" id="PF10585">
    <property type="entry name" value="UBA_E1_SCCH"/>
    <property type="match status" value="1"/>
</dbReference>
<dbReference type="Pfam" id="PF09358">
    <property type="entry name" value="E1_UFD"/>
    <property type="match status" value="1"/>
</dbReference>
<dbReference type="GO" id="GO:0005737">
    <property type="term" value="C:cytoplasm"/>
    <property type="evidence" value="ECO:0007669"/>
    <property type="project" value="TreeGrafter"/>
</dbReference>
<dbReference type="InterPro" id="IPR018075">
    <property type="entry name" value="UBQ-activ_enz_E1"/>
</dbReference>
<evidence type="ECO:0000256" key="13">
    <source>
        <dbReference type="SAM" id="Coils"/>
    </source>
</evidence>
<dbReference type="InterPro" id="IPR019134">
    <property type="entry name" value="Cactin_C"/>
</dbReference>
<feature type="compositionally biased region" description="Basic and acidic residues" evidence="14">
    <location>
        <begin position="84"/>
        <end position="93"/>
    </location>
</feature>
<keyword evidence="6 12" id="KW-0436">Ligase</keyword>
<dbReference type="CDD" id="cd20557">
    <property type="entry name" value="CYCLIN_ScPCL1-like"/>
    <property type="match status" value="1"/>
</dbReference>